<protein>
    <submittedName>
        <fullName evidence="9">PPP family 3-phenylpropionic acid transporter</fullName>
    </submittedName>
</protein>
<dbReference type="RefSeq" id="WP_111644450.1">
    <property type="nucleotide sequence ID" value="NZ_QLMH01000003.1"/>
</dbReference>
<proteinExistence type="predicted"/>
<gene>
    <name evidence="9" type="ORF">B0I26_103144</name>
</gene>
<evidence type="ECO:0000256" key="7">
    <source>
        <dbReference type="SAM" id="Phobius"/>
    </source>
</evidence>
<organism evidence="9 10">
    <name type="scientific">Paranoxybacillus vitaminiphilus</name>
    <dbReference type="NCBI Taxonomy" id="581036"/>
    <lineage>
        <taxon>Bacteria</taxon>
        <taxon>Bacillati</taxon>
        <taxon>Bacillota</taxon>
        <taxon>Bacilli</taxon>
        <taxon>Bacillales</taxon>
        <taxon>Anoxybacillaceae</taxon>
        <taxon>Paranoxybacillus</taxon>
    </lineage>
</organism>
<dbReference type="InterPro" id="IPR024989">
    <property type="entry name" value="MFS_assoc_dom"/>
</dbReference>
<comment type="subcellular location">
    <subcellularLocation>
        <location evidence="1">Cell membrane</location>
        <topology evidence="1">Multi-pass membrane protein</topology>
    </subcellularLocation>
</comment>
<evidence type="ECO:0000259" key="8">
    <source>
        <dbReference type="PROSITE" id="PS50850"/>
    </source>
</evidence>
<dbReference type="EMBL" id="QLMH01000003">
    <property type="protein sequence ID" value="RAK21190.1"/>
    <property type="molecule type" value="Genomic_DNA"/>
</dbReference>
<dbReference type="Pfam" id="PF12832">
    <property type="entry name" value="MFS_1_like"/>
    <property type="match status" value="1"/>
</dbReference>
<feature type="transmembrane region" description="Helical" evidence="7">
    <location>
        <begin position="206"/>
        <end position="225"/>
    </location>
</feature>
<reference evidence="9 10" key="1">
    <citation type="submission" date="2018-06" db="EMBL/GenBank/DDBJ databases">
        <title>Genomic Encyclopedia of Type Strains, Phase III (KMG-III): the genomes of soil and plant-associated and newly described type strains.</title>
        <authorList>
            <person name="Whitman W."/>
        </authorList>
    </citation>
    <scope>NUCLEOTIDE SEQUENCE [LARGE SCALE GENOMIC DNA]</scope>
    <source>
        <strain evidence="9 10">CGMCC 1.8979</strain>
    </source>
</reference>
<feature type="transmembrane region" description="Helical" evidence="7">
    <location>
        <begin position="237"/>
        <end position="258"/>
    </location>
</feature>
<feature type="transmembrane region" description="Helical" evidence="7">
    <location>
        <begin position="362"/>
        <end position="385"/>
    </location>
</feature>
<keyword evidence="2" id="KW-0813">Transport</keyword>
<dbReference type="AlphaFoldDB" id="A0A327YJQ4"/>
<sequence>MDFVLKRGERQSKWTFQLFYFLTFFAFGSLFPLLSVYLKETVGLSGTEIGTIMSISPIVMIFVQPFWGMISDYTQRPVAVLTITLIGTALFGIVYSFVEQYVWFLVVSALLAFTQSAIVPLSDSITLNYVQKSKGNYGAIRLWGAIGFAVSVLVGGWLSEKFFIDMIFYLFTFILCLAALFAWKLPRENQTMSVRIFAGMAQLIKVPKFLLFLLTTFLVFGPIYANNFYFGVFIKEIGGTLTGVGIAFLLAAGSEAPFMKVADSFIRRYGMVPILLFAASISACRWLFYFFEPPLILVYATTIAQGFSVGLFIPAALQYVRDIAPDGVRATAVSLYSAVGNGLGSWFCTFVGGYILEQWPAGHVYLFFSILTFIGLLILFAIMTLDRRKKAVAHHH</sequence>
<feature type="domain" description="Major facilitator superfamily (MFS) profile" evidence="8">
    <location>
        <begin position="12"/>
        <end position="387"/>
    </location>
</feature>
<evidence type="ECO:0000256" key="4">
    <source>
        <dbReference type="ARBA" id="ARBA00022692"/>
    </source>
</evidence>
<comment type="caution">
    <text evidence="9">The sequence shown here is derived from an EMBL/GenBank/DDBJ whole genome shotgun (WGS) entry which is preliminary data.</text>
</comment>
<dbReference type="PANTHER" id="PTHR23522:SF4">
    <property type="entry name" value="NUCLEOSIDE PERMEASE NUPG-RELATED"/>
    <property type="match status" value="1"/>
</dbReference>
<dbReference type="OrthoDB" id="1650886at2"/>
<evidence type="ECO:0000256" key="2">
    <source>
        <dbReference type="ARBA" id="ARBA00022448"/>
    </source>
</evidence>
<feature type="transmembrane region" description="Helical" evidence="7">
    <location>
        <begin position="49"/>
        <end position="70"/>
    </location>
</feature>
<evidence type="ECO:0000256" key="1">
    <source>
        <dbReference type="ARBA" id="ARBA00004651"/>
    </source>
</evidence>
<dbReference type="CDD" id="cd17335">
    <property type="entry name" value="MFS_MFSD6"/>
    <property type="match status" value="1"/>
</dbReference>
<keyword evidence="5 7" id="KW-1133">Transmembrane helix</keyword>
<feature type="transmembrane region" description="Helical" evidence="7">
    <location>
        <begin position="101"/>
        <end position="121"/>
    </location>
</feature>
<dbReference type="SUPFAM" id="SSF103473">
    <property type="entry name" value="MFS general substrate transporter"/>
    <property type="match status" value="1"/>
</dbReference>
<keyword evidence="4 7" id="KW-0812">Transmembrane</keyword>
<feature type="transmembrane region" description="Helical" evidence="7">
    <location>
        <begin position="142"/>
        <end position="160"/>
    </location>
</feature>
<feature type="transmembrane region" description="Helical" evidence="7">
    <location>
        <begin position="270"/>
        <end position="290"/>
    </location>
</feature>
<dbReference type="Proteomes" id="UP000248555">
    <property type="component" value="Unassembled WGS sequence"/>
</dbReference>
<dbReference type="InterPro" id="IPR036259">
    <property type="entry name" value="MFS_trans_sf"/>
</dbReference>
<feature type="transmembrane region" description="Helical" evidence="7">
    <location>
        <begin position="332"/>
        <end position="356"/>
    </location>
</feature>
<keyword evidence="3" id="KW-1003">Cell membrane</keyword>
<dbReference type="PROSITE" id="PS50850">
    <property type="entry name" value="MFS"/>
    <property type="match status" value="1"/>
</dbReference>
<dbReference type="GO" id="GO:0015213">
    <property type="term" value="F:uridine transmembrane transporter activity"/>
    <property type="evidence" value="ECO:0007669"/>
    <property type="project" value="TreeGrafter"/>
</dbReference>
<evidence type="ECO:0000313" key="9">
    <source>
        <dbReference type="EMBL" id="RAK21190.1"/>
    </source>
</evidence>
<dbReference type="GO" id="GO:0005886">
    <property type="term" value="C:plasma membrane"/>
    <property type="evidence" value="ECO:0007669"/>
    <property type="project" value="UniProtKB-SubCell"/>
</dbReference>
<keyword evidence="10" id="KW-1185">Reference proteome</keyword>
<dbReference type="GO" id="GO:0015212">
    <property type="term" value="F:cytidine transmembrane transporter activity"/>
    <property type="evidence" value="ECO:0007669"/>
    <property type="project" value="TreeGrafter"/>
</dbReference>
<dbReference type="PANTHER" id="PTHR23522">
    <property type="entry name" value="BLL5896 PROTEIN"/>
    <property type="match status" value="1"/>
</dbReference>
<evidence type="ECO:0000256" key="3">
    <source>
        <dbReference type="ARBA" id="ARBA00022475"/>
    </source>
</evidence>
<accession>A0A327YJQ4</accession>
<name>A0A327YJQ4_9BACL</name>
<dbReference type="Gene3D" id="1.20.1250.20">
    <property type="entry name" value="MFS general substrate transporter like domains"/>
    <property type="match status" value="2"/>
</dbReference>
<feature type="transmembrane region" description="Helical" evidence="7">
    <location>
        <begin position="18"/>
        <end position="37"/>
    </location>
</feature>
<feature type="transmembrane region" description="Helical" evidence="7">
    <location>
        <begin position="166"/>
        <end position="185"/>
    </location>
</feature>
<evidence type="ECO:0000256" key="6">
    <source>
        <dbReference type="ARBA" id="ARBA00023136"/>
    </source>
</evidence>
<keyword evidence="6 7" id="KW-0472">Membrane</keyword>
<feature type="transmembrane region" description="Helical" evidence="7">
    <location>
        <begin position="77"/>
        <end position="95"/>
    </location>
</feature>
<evidence type="ECO:0000313" key="10">
    <source>
        <dbReference type="Proteomes" id="UP000248555"/>
    </source>
</evidence>
<evidence type="ECO:0000256" key="5">
    <source>
        <dbReference type="ARBA" id="ARBA00022989"/>
    </source>
</evidence>
<dbReference type="InterPro" id="IPR020846">
    <property type="entry name" value="MFS_dom"/>
</dbReference>
<feature type="transmembrane region" description="Helical" evidence="7">
    <location>
        <begin position="296"/>
        <end position="320"/>
    </location>
</feature>